<evidence type="ECO:0000259" key="2">
    <source>
        <dbReference type="Pfam" id="PF24237"/>
    </source>
</evidence>
<accession>A0A336K8F2</accession>
<sequence>MLEGWYCRATKAAEDEMGTSNNASSVDNNHGSESYKNKYRELKKKLKYLLYENEFFKESLLQNQQQLMKVSRDRTYLLDRLLKYENPESELSEDESDTSVEDIPAPPPTLGKKRKLGDHIPTNKRPDGAPKRKYTKHKQLAQQQQQQQQQQKQQQMVNISSISSTSANQFLSNSHQGNNPILQDLNLNTEDVQRHLELKQFDTLDNVTMSVPQEMFSSESSNMEDPECLSMGHETVETYMEN</sequence>
<organism evidence="3">
    <name type="scientific">Culicoides sonorensis</name>
    <name type="common">Biting midge</name>
    <dbReference type="NCBI Taxonomy" id="179676"/>
    <lineage>
        <taxon>Eukaryota</taxon>
        <taxon>Metazoa</taxon>
        <taxon>Ecdysozoa</taxon>
        <taxon>Arthropoda</taxon>
        <taxon>Hexapoda</taxon>
        <taxon>Insecta</taxon>
        <taxon>Pterygota</taxon>
        <taxon>Neoptera</taxon>
        <taxon>Endopterygota</taxon>
        <taxon>Diptera</taxon>
        <taxon>Nematocera</taxon>
        <taxon>Chironomoidea</taxon>
        <taxon>Ceratopogonidae</taxon>
        <taxon>Ceratopogoninae</taxon>
        <taxon>Culicoides</taxon>
        <taxon>Monoculicoides</taxon>
    </lineage>
</organism>
<name>A0A336K8F2_CULSO</name>
<dbReference type="PANTHER" id="PTHR21812:SF1">
    <property type="entry name" value="INO80 COMPLEX SUBUNIT E"/>
    <property type="match status" value="1"/>
</dbReference>
<protein>
    <submittedName>
        <fullName evidence="3">CSON004987 protein</fullName>
    </submittedName>
</protein>
<dbReference type="InterPro" id="IPR056515">
    <property type="entry name" value="INO80E_N"/>
</dbReference>
<feature type="compositionally biased region" description="Acidic residues" evidence="1">
    <location>
        <begin position="87"/>
        <end position="100"/>
    </location>
</feature>
<evidence type="ECO:0000256" key="1">
    <source>
        <dbReference type="SAM" id="MobiDB-lite"/>
    </source>
</evidence>
<dbReference type="VEuPathDB" id="VectorBase:CSON004987"/>
<dbReference type="Pfam" id="PF24237">
    <property type="entry name" value="INO80E"/>
    <property type="match status" value="1"/>
</dbReference>
<dbReference type="PANTHER" id="PTHR21812">
    <property type="entry name" value="INO80 COMPLEX SUBUNIT E"/>
    <property type="match status" value="1"/>
</dbReference>
<evidence type="ECO:0000313" key="3">
    <source>
        <dbReference type="EMBL" id="SSX01256.1"/>
    </source>
</evidence>
<dbReference type="GO" id="GO:0006338">
    <property type="term" value="P:chromatin remodeling"/>
    <property type="evidence" value="ECO:0007669"/>
    <property type="project" value="InterPro"/>
</dbReference>
<dbReference type="InterPro" id="IPR026678">
    <property type="entry name" value="INO80E"/>
</dbReference>
<dbReference type="EMBL" id="UFQT01000201">
    <property type="protein sequence ID" value="SSX21636.1"/>
    <property type="molecule type" value="Genomic_DNA"/>
</dbReference>
<dbReference type="OMA" id="VETYMEN"/>
<gene>
    <name evidence="3" type="primary">CSON004987</name>
</gene>
<feature type="compositionally biased region" description="Low complexity" evidence="1">
    <location>
        <begin position="142"/>
        <end position="155"/>
    </location>
</feature>
<reference evidence="3" key="1">
    <citation type="submission" date="2018-04" db="EMBL/GenBank/DDBJ databases">
        <authorList>
            <person name="Go L.Y."/>
            <person name="Mitchell J.A."/>
        </authorList>
    </citation>
    <scope>NUCLEOTIDE SEQUENCE</scope>
    <source>
        <tissue evidence="3">Whole organism</tissue>
    </source>
</reference>
<evidence type="ECO:0000313" key="4">
    <source>
        <dbReference type="EMBL" id="SSX21636.1"/>
    </source>
</evidence>
<dbReference type="EMBL" id="UFQS01000201">
    <property type="protein sequence ID" value="SSX01256.1"/>
    <property type="molecule type" value="Genomic_DNA"/>
</dbReference>
<proteinExistence type="predicted"/>
<feature type="region of interest" description="Disordered" evidence="1">
    <location>
        <begin position="87"/>
        <end position="159"/>
    </location>
</feature>
<dbReference type="AlphaFoldDB" id="A0A336K8F2"/>
<feature type="domain" description="INO80 complex subunit E N-terminal" evidence="2">
    <location>
        <begin position="35"/>
        <end position="81"/>
    </location>
</feature>
<dbReference type="GO" id="GO:0031011">
    <property type="term" value="C:Ino80 complex"/>
    <property type="evidence" value="ECO:0007669"/>
    <property type="project" value="InterPro"/>
</dbReference>
<reference evidence="4" key="2">
    <citation type="submission" date="2018-07" db="EMBL/GenBank/DDBJ databases">
        <authorList>
            <person name="Quirk P.G."/>
            <person name="Krulwich T.A."/>
        </authorList>
    </citation>
    <scope>NUCLEOTIDE SEQUENCE</scope>
</reference>